<dbReference type="GeneTree" id="ENSGT00390000009552"/>
<keyword evidence="6" id="KW-1185">Reference proteome</keyword>
<dbReference type="AlphaFoldDB" id="A0A8C4NE63"/>
<evidence type="ECO:0000313" key="5">
    <source>
        <dbReference type="Ensembl" id="ENSEBUP00000005363.1"/>
    </source>
</evidence>
<comment type="function">
    <text evidence="1">May be involved in spermatogenesis.</text>
</comment>
<proteinExistence type="predicted"/>
<feature type="region of interest" description="Disordered" evidence="4">
    <location>
        <begin position="600"/>
        <end position="619"/>
    </location>
</feature>
<name>A0A8C4NE63_EPTBU</name>
<feature type="region of interest" description="Disordered" evidence="4">
    <location>
        <begin position="369"/>
        <end position="400"/>
    </location>
</feature>
<organism evidence="5 6">
    <name type="scientific">Eptatretus burgeri</name>
    <name type="common">Inshore hagfish</name>
    <dbReference type="NCBI Taxonomy" id="7764"/>
    <lineage>
        <taxon>Eukaryota</taxon>
        <taxon>Metazoa</taxon>
        <taxon>Chordata</taxon>
        <taxon>Craniata</taxon>
        <taxon>Vertebrata</taxon>
        <taxon>Cyclostomata</taxon>
        <taxon>Myxini</taxon>
        <taxon>Myxiniformes</taxon>
        <taxon>Myxinidae</taxon>
        <taxon>Eptatretinae</taxon>
        <taxon>Eptatretus</taxon>
    </lineage>
</organism>
<evidence type="ECO:0000256" key="3">
    <source>
        <dbReference type="ARBA" id="ARBA00031743"/>
    </source>
</evidence>
<dbReference type="Ensembl" id="ENSEBUT00000005801.1">
    <property type="protein sequence ID" value="ENSEBUP00000005363.1"/>
    <property type="gene ID" value="ENSEBUG00000003659.1"/>
</dbReference>
<feature type="compositionally biased region" description="Polar residues" evidence="4">
    <location>
        <begin position="537"/>
        <end position="563"/>
    </location>
</feature>
<dbReference type="OMA" id="TYLRKHX"/>
<evidence type="ECO:0000256" key="1">
    <source>
        <dbReference type="ARBA" id="ARBA00003056"/>
    </source>
</evidence>
<protein>
    <recommendedName>
        <fullName evidence="2">Gametogenetin-binding protein 2</fullName>
    </recommendedName>
    <alternativeName>
        <fullName evidence="3">Protein ZNF403</fullName>
    </alternativeName>
</protein>
<dbReference type="PANTHER" id="PTHR13601">
    <property type="entry name" value="GAMETOGENETIN-BINDING PROTEIN 2"/>
    <property type="match status" value="1"/>
</dbReference>
<feature type="region of interest" description="Disordered" evidence="4">
    <location>
        <begin position="527"/>
        <end position="594"/>
    </location>
</feature>
<evidence type="ECO:0000256" key="2">
    <source>
        <dbReference type="ARBA" id="ARBA00019230"/>
    </source>
</evidence>
<dbReference type="InterPro" id="IPR026073">
    <property type="entry name" value="GGNBP2"/>
</dbReference>
<reference evidence="5" key="2">
    <citation type="submission" date="2025-09" db="UniProtKB">
        <authorList>
            <consortium name="Ensembl"/>
        </authorList>
    </citation>
    <scope>IDENTIFICATION</scope>
</reference>
<feature type="compositionally biased region" description="Low complexity" evidence="4">
    <location>
        <begin position="575"/>
        <end position="585"/>
    </location>
</feature>
<feature type="compositionally biased region" description="Basic residues" evidence="4">
    <location>
        <begin position="371"/>
        <end position="384"/>
    </location>
</feature>
<accession>A0A8C4NE63</accession>
<dbReference type="PANTHER" id="PTHR13601:SF2">
    <property type="entry name" value="GAMETOGENETIN-BINDING PROTEIN 2"/>
    <property type="match status" value="1"/>
</dbReference>
<sequence>MARLVAVCRDGEEDFLFQERQIPLPIDENLTLVMEFPDNLMSAECTRVKQAHQKQFFKHYGLLSVSELVGATTIPSRDILNSLRDQLPCVGCRRSVECLYSALMESGNPALEPLVLAPNGLLSVYRSYVMDSRKLYSLFYLHGRKLGDLLDSIPMSKKNKRCPFHSLETHKSKPMGGSWTDIWDRMSQECRDEVVLIDSDCLLETLDTHLRKHRFCGECKTKVLHAYNILIGDADGSKEKGYCATLYEGLRACSNERHIHITCDAFFIGRLLGRTIAELHGGRRERHAKTLDSAQEEVVTCLAIHLYERLHRIWQRLRAEEQTWQLLFYLSLDALRKNFEVAVEAKQGISRMELLCEELSEEERVKELRQEKKRQKKKNRRKNKCAAENGNIKENGQVGEVDVANGPLEVNKPEDPLKATASTDASAEPAACSCPLLPDAPASPDGGGKEGGNSDCGYSSSVEGSEPSSQDGSESCLHGETIGIMDQDDDFLPTGPVCCSACLAKVTGRLAMDGSDATFTENLVTKAKKKKKRGKVQGSTIVESLQDNDATVKESGQGSNDEPQANEACSRYCASSSSSSSSSSSPQVVAARTETTLCRGKTTCRRQQGETVGSSVSSPSTVLLSKAVMGRGNKGSQMELFGKSGQETRKKGGKRGRQLKAAQQELEDNDSGKSLAEMLDNTDDFPGDEAFITNDEIRTFKASHRSFYTKRAQYRQELRERFDQYCTTNGDHEGCCHKWLAARVK</sequence>
<dbReference type="Proteomes" id="UP000694388">
    <property type="component" value="Unplaced"/>
</dbReference>
<dbReference type="GO" id="GO:0005634">
    <property type="term" value="C:nucleus"/>
    <property type="evidence" value="ECO:0007669"/>
    <property type="project" value="TreeGrafter"/>
</dbReference>
<evidence type="ECO:0000313" key="6">
    <source>
        <dbReference type="Proteomes" id="UP000694388"/>
    </source>
</evidence>
<feature type="region of interest" description="Disordered" evidence="4">
    <location>
        <begin position="430"/>
        <end position="477"/>
    </location>
</feature>
<dbReference type="GO" id="GO:0005737">
    <property type="term" value="C:cytoplasm"/>
    <property type="evidence" value="ECO:0007669"/>
    <property type="project" value="TreeGrafter"/>
</dbReference>
<reference evidence="5" key="1">
    <citation type="submission" date="2025-08" db="UniProtKB">
        <authorList>
            <consortium name="Ensembl"/>
        </authorList>
    </citation>
    <scope>IDENTIFICATION</scope>
</reference>
<evidence type="ECO:0000256" key="4">
    <source>
        <dbReference type="SAM" id="MobiDB-lite"/>
    </source>
</evidence>
<feature type="compositionally biased region" description="Low complexity" evidence="4">
    <location>
        <begin position="459"/>
        <end position="469"/>
    </location>
</feature>